<dbReference type="GeneID" id="106163597"/>
<protein>
    <submittedName>
        <fullName evidence="2">Uncharacterized protein LOC106163597</fullName>
    </submittedName>
</protein>
<dbReference type="Proteomes" id="UP000085678">
    <property type="component" value="Unplaced"/>
</dbReference>
<evidence type="ECO:0000313" key="1">
    <source>
        <dbReference type="Proteomes" id="UP000085678"/>
    </source>
</evidence>
<gene>
    <name evidence="2" type="primary">LOC106163597</name>
</gene>
<accession>A0A1S3IFQ0</accession>
<name>A0A1S3IFQ0_LINAN</name>
<dbReference type="InParanoid" id="A0A1S3IFQ0"/>
<evidence type="ECO:0000313" key="2">
    <source>
        <dbReference type="RefSeq" id="XP_013396691.1"/>
    </source>
</evidence>
<organism evidence="1 2">
    <name type="scientific">Lingula anatina</name>
    <name type="common">Brachiopod</name>
    <name type="synonym">Lingula unguis</name>
    <dbReference type="NCBI Taxonomy" id="7574"/>
    <lineage>
        <taxon>Eukaryota</taxon>
        <taxon>Metazoa</taxon>
        <taxon>Spiralia</taxon>
        <taxon>Lophotrochozoa</taxon>
        <taxon>Brachiopoda</taxon>
        <taxon>Linguliformea</taxon>
        <taxon>Lingulata</taxon>
        <taxon>Lingulida</taxon>
        <taxon>Linguloidea</taxon>
        <taxon>Lingulidae</taxon>
        <taxon>Lingula</taxon>
    </lineage>
</organism>
<dbReference type="RefSeq" id="XP_013396691.1">
    <property type="nucleotide sequence ID" value="XM_013541237.1"/>
</dbReference>
<reference evidence="2" key="1">
    <citation type="submission" date="2025-08" db="UniProtKB">
        <authorList>
            <consortium name="RefSeq"/>
        </authorList>
    </citation>
    <scope>IDENTIFICATION</scope>
    <source>
        <tissue evidence="2">Gonads</tissue>
    </source>
</reference>
<proteinExistence type="predicted"/>
<dbReference type="AlphaFoldDB" id="A0A1S3IFQ0"/>
<dbReference type="KEGG" id="lak:106163597"/>
<sequence length="172" mass="18951">MGCKESILVTQSQANGTESTTALTGAHAYSQTSLPVENMLANDATGTNVCSRSIDTQTESGFFINLPWSLLCSPFPARHPYNQQASTSESGYHSTMVDDISVSGSVYTINLSLYHNDHHHYHGNYIARMDSCQNIQLGDNNELFSNCQLRQNCRNCTNSERPSSLVVYETSV</sequence>
<keyword evidence="1" id="KW-1185">Reference proteome</keyword>